<feature type="transmembrane region" description="Helical" evidence="1">
    <location>
        <begin position="213"/>
        <end position="229"/>
    </location>
</feature>
<feature type="transmembrane region" description="Helical" evidence="1">
    <location>
        <begin position="79"/>
        <end position="98"/>
    </location>
</feature>
<feature type="transmembrane region" description="Helical" evidence="1">
    <location>
        <begin position="235"/>
        <end position="259"/>
    </location>
</feature>
<feature type="transmembrane region" description="Helical" evidence="1">
    <location>
        <begin position="150"/>
        <end position="170"/>
    </location>
</feature>
<keyword evidence="1" id="KW-0812">Transmembrane</keyword>
<dbReference type="InterPro" id="IPR002656">
    <property type="entry name" value="Acyl_transf_3_dom"/>
</dbReference>
<dbReference type="AlphaFoldDB" id="A0A9D1L456"/>
<feature type="domain" description="Acyltransferase 3" evidence="2">
    <location>
        <begin position="8"/>
        <end position="323"/>
    </location>
</feature>
<feature type="transmembrane region" description="Helical" evidence="1">
    <location>
        <begin position="40"/>
        <end position="67"/>
    </location>
</feature>
<sequence length="358" mass="42055">MKEKVRSYNVDLLRIISMMMVVTLHSLSRSEMLTETEGIIFNLSWFLEIVCYGAVDIFLLISGYFGVKSKFKLSRILSLWLQVVFYLITVEVILQVIHGEFHIIPILKTITPVLSNQYWFFTCYFILCFFTPFINKLINESSKQLNQVLFGILIFIFSVLPFIAMSPIAYAKEIDFFNVNRGYSVIWCTVVYTLGALLSKLEISQYFKKSTCFLNYWLGVFLTFGIWILCQKYDVYGYFAVSYTSPLIVFASISLLLFFTKIKLNSTIEKIVKFFVPEVFSVYLIHSNPHIYTYYTNSVRYLLNYDFPIIFLNLMIIILLVYMVSSIIEFIRLKLFSPIDKWIKKIDQQKINQMFCDS</sequence>
<evidence type="ECO:0000259" key="2">
    <source>
        <dbReference type="Pfam" id="PF01757"/>
    </source>
</evidence>
<evidence type="ECO:0000313" key="3">
    <source>
        <dbReference type="EMBL" id="HIU22717.1"/>
    </source>
</evidence>
<feature type="transmembrane region" description="Helical" evidence="1">
    <location>
        <begin position="182"/>
        <end position="201"/>
    </location>
</feature>
<reference evidence="3" key="2">
    <citation type="journal article" date="2021" name="PeerJ">
        <title>Extensive microbial diversity within the chicken gut microbiome revealed by metagenomics and culture.</title>
        <authorList>
            <person name="Gilroy R."/>
            <person name="Ravi A."/>
            <person name="Getino M."/>
            <person name="Pursley I."/>
            <person name="Horton D.L."/>
            <person name="Alikhan N.F."/>
            <person name="Baker D."/>
            <person name="Gharbi K."/>
            <person name="Hall N."/>
            <person name="Watson M."/>
            <person name="Adriaenssens E.M."/>
            <person name="Foster-Nyarko E."/>
            <person name="Jarju S."/>
            <person name="Secka A."/>
            <person name="Antonio M."/>
            <person name="Oren A."/>
            <person name="Chaudhuri R.R."/>
            <person name="La Ragione R."/>
            <person name="Hildebrand F."/>
            <person name="Pallen M.J."/>
        </authorList>
    </citation>
    <scope>NUCLEOTIDE SEQUENCE</scope>
    <source>
        <strain evidence="3">CHK197-8231</strain>
    </source>
</reference>
<reference evidence="3" key="1">
    <citation type="submission" date="2020-10" db="EMBL/GenBank/DDBJ databases">
        <authorList>
            <person name="Gilroy R."/>
        </authorList>
    </citation>
    <scope>NUCLEOTIDE SEQUENCE</scope>
    <source>
        <strain evidence="3">CHK197-8231</strain>
    </source>
</reference>
<keyword evidence="1" id="KW-1133">Transmembrane helix</keyword>
<feature type="transmembrane region" description="Helical" evidence="1">
    <location>
        <begin position="271"/>
        <end position="289"/>
    </location>
</feature>
<gene>
    <name evidence="3" type="ORF">IAD49_03955</name>
</gene>
<feature type="transmembrane region" description="Helical" evidence="1">
    <location>
        <begin position="309"/>
        <end position="331"/>
    </location>
</feature>
<evidence type="ECO:0000313" key="4">
    <source>
        <dbReference type="Proteomes" id="UP000824087"/>
    </source>
</evidence>
<evidence type="ECO:0000256" key="1">
    <source>
        <dbReference type="SAM" id="Phobius"/>
    </source>
</evidence>
<accession>A0A9D1L456</accession>
<protein>
    <submittedName>
        <fullName evidence="3">Acyltransferase</fullName>
    </submittedName>
</protein>
<comment type="caution">
    <text evidence="3">The sequence shown here is derived from an EMBL/GenBank/DDBJ whole genome shotgun (WGS) entry which is preliminary data.</text>
</comment>
<dbReference type="Proteomes" id="UP000824087">
    <property type="component" value="Unassembled WGS sequence"/>
</dbReference>
<name>A0A9D1L456_9BACT</name>
<feature type="transmembrane region" description="Helical" evidence="1">
    <location>
        <begin position="118"/>
        <end position="138"/>
    </location>
</feature>
<organism evidence="3 4">
    <name type="scientific">Candidatus Fimihabitans intestinipullorum</name>
    <dbReference type="NCBI Taxonomy" id="2840820"/>
    <lineage>
        <taxon>Bacteria</taxon>
        <taxon>Bacillati</taxon>
        <taxon>Mycoplasmatota</taxon>
        <taxon>Mycoplasmatota incertae sedis</taxon>
        <taxon>Candidatus Fimihabitans</taxon>
    </lineage>
</organism>
<feature type="transmembrane region" description="Helical" evidence="1">
    <location>
        <begin position="12"/>
        <end position="28"/>
    </location>
</feature>
<dbReference type="Pfam" id="PF01757">
    <property type="entry name" value="Acyl_transf_3"/>
    <property type="match status" value="1"/>
</dbReference>
<keyword evidence="3" id="KW-0012">Acyltransferase</keyword>
<keyword evidence="3" id="KW-0808">Transferase</keyword>
<keyword evidence="1" id="KW-0472">Membrane</keyword>
<proteinExistence type="predicted"/>
<dbReference type="GO" id="GO:0016747">
    <property type="term" value="F:acyltransferase activity, transferring groups other than amino-acyl groups"/>
    <property type="evidence" value="ECO:0007669"/>
    <property type="project" value="InterPro"/>
</dbReference>
<dbReference type="EMBL" id="DVML01000023">
    <property type="protein sequence ID" value="HIU22717.1"/>
    <property type="molecule type" value="Genomic_DNA"/>
</dbReference>